<reference evidence="1 2" key="1">
    <citation type="submission" date="2023-11" db="EMBL/GenBank/DDBJ databases">
        <authorList>
            <person name="Okamura Y."/>
        </authorList>
    </citation>
    <scope>NUCLEOTIDE SEQUENCE [LARGE SCALE GENOMIC DNA]</scope>
</reference>
<dbReference type="AlphaFoldDB" id="A0AAV1JSG2"/>
<organism evidence="1 2">
    <name type="scientific">Leptosia nina</name>
    <dbReference type="NCBI Taxonomy" id="320188"/>
    <lineage>
        <taxon>Eukaryota</taxon>
        <taxon>Metazoa</taxon>
        <taxon>Ecdysozoa</taxon>
        <taxon>Arthropoda</taxon>
        <taxon>Hexapoda</taxon>
        <taxon>Insecta</taxon>
        <taxon>Pterygota</taxon>
        <taxon>Neoptera</taxon>
        <taxon>Endopterygota</taxon>
        <taxon>Lepidoptera</taxon>
        <taxon>Glossata</taxon>
        <taxon>Ditrysia</taxon>
        <taxon>Papilionoidea</taxon>
        <taxon>Pieridae</taxon>
        <taxon>Pierinae</taxon>
        <taxon>Leptosia</taxon>
    </lineage>
</organism>
<dbReference type="Proteomes" id="UP001497472">
    <property type="component" value="Unassembled WGS sequence"/>
</dbReference>
<comment type="caution">
    <text evidence="1">The sequence shown here is derived from an EMBL/GenBank/DDBJ whole genome shotgun (WGS) entry which is preliminary data.</text>
</comment>
<sequence length="85" mass="9303">MQLGHCRRRALCEAGMRKRGALCCIDPRVHKNRCAAMGPQMWGALLRRKLEVGGRGAKGTLVLSGRGLRTLTLHNPHAQDGAQTM</sequence>
<accession>A0AAV1JSG2</accession>
<evidence type="ECO:0000313" key="1">
    <source>
        <dbReference type="EMBL" id="CAK1551145.1"/>
    </source>
</evidence>
<protein>
    <submittedName>
        <fullName evidence="1">Uncharacterized protein</fullName>
    </submittedName>
</protein>
<proteinExistence type="predicted"/>
<name>A0AAV1JSG2_9NEOP</name>
<dbReference type="EMBL" id="CAVLEF010000122">
    <property type="protein sequence ID" value="CAK1551145.1"/>
    <property type="molecule type" value="Genomic_DNA"/>
</dbReference>
<keyword evidence="2" id="KW-1185">Reference proteome</keyword>
<evidence type="ECO:0000313" key="2">
    <source>
        <dbReference type="Proteomes" id="UP001497472"/>
    </source>
</evidence>
<gene>
    <name evidence="1" type="ORF">LNINA_LOCUS10313</name>
</gene>